<evidence type="ECO:0000313" key="2">
    <source>
        <dbReference type="Proteomes" id="UP000580344"/>
    </source>
</evidence>
<keyword evidence="1" id="KW-0067">ATP-binding</keyword>
<accession>A0ABX1WP17</accession>
<dbReference type="Proteomes" id="UP000580344">
    <property type="component" value="Unassembled WGS sequence"/>
</dbReference>
<protein>
    <submittedName>
        <fullName evidence="1">ATP-binding protein</fullName>
    </submittedName>
</protein>
<dbReference type="Gene3D" id="3.30.565.10">
    <property type="entry name" value="Histidine kinase-like ATPase, C-terminal domain"/>
    <property type="match status" value="1"/>
</dbReference>
<organism evidence="1 2">
    <name type="scientific">Empedobacter stercoris</name>
    <dbReference type="NCBI Taxonomy" id="1628248"/>
    <lineage>
        <taxon>Bacteria</taxon>
        <taxon>Pseudomonadati</taxon>
        <taxon>Bacteroidota</taxon>
        <taxon>Flavobacteriia</taxon>
        <taxon>Flavobacteriales</taxon>
        <taxon>Weeksellaceae</taxon>
        <taxon>Empedobacter</taxon>
    </lineage>
</organism>
<keyword evidence="1" id="KW-0547">Nucleotide-binding</keyword>
<comment type="caution">
    <text evidence="1">The sequence shown here is derived from an EMBL/GenBank/DDBJ whole genome shotgun (WGS) entry which is preliminary data.</text>
</comment>
<dbReference type="GO" id="GO:0005524">
    <property type="term" value="F:ATP binding"/>
    <property type="evidence" value="ECO:0007669"/>
    <property type="project" value="UniProtKB-KW"/>
</dbReference>
<proteinExistence type="predicted"/>
<name>A0ABX1WP17_9FLAO</name>
<evidence type="ECO:0000313" key="1">
    <source>
        <dbReference type="EMBL" id="NOJ76404.1"/>
    </source>
</evidence>
<dbReference type="InterPro" id="IPR036890">
    <property type="entry name" value="HATPase_C_sf"/>
</dbReference>
<dbReference type="EMBL" id="JABFOQ010000031">
    <property type="protein sequence ID" value="NOJ76404.1"/>
    <property type="molecule type" value="Genomic_DNA"/>
</dbReference>
<dbReference type="RefSeq" id="WP_171623694.1">
    <property type="nucleotide sequence ID" value="NZ_CP053698.1"/>
</dbReference>
<sequence length="61" mass="6815">MKLVQERFFRAENDATVQTSGSGLGLNIATKLAEMSGITMKIESIQLKSTKINLIFNIEHF</sequence>
<keyword evidence="2" id="KW-1185">Reference proteome</keyword>
<reference evidence="1 2" key="1">
    <citation type="submission" date="2020-05" db="EMBL/GenBank/DDBJ databases">
        <title>Tigecycline resistant gene in Empedobacter stercoris.</title>
        <authorList>
            <person name="Chen Y."/>
            <person name="Cheng Y."/>
            <person name="Zhou K."/>
        </authorList>
    </citation>
    <scope>NUCLEOTIDE SEQUENCE [LARGE SCALE GENOMIC DNA]</scope>
    <source>
        <strain evidence="1 2">ES202</strain>
    </source>
</reference>
<dbReference type="SUPFAM" id="SSF55874">
    <property type="entry name" value="ATPase domain of HSP90 chaperone/DNA topoisomerase II/histidine kinase"/>
    <property type="match status" value="1"/>
</dbReference>
<gene>
    <name evidence="1" type="ORF">HMH06_11265</name>
</gene>